<dbReference type="InterPro" id="IPR011990">
    <property type="entry name" value="TPR-like_helical_dom_sf"/>
</dbReference>
<organism evidence="1 2">
    <name type="scientific">Dinothrombium tinctorium</name>
    <dbReference type="NCBI Taxonomy" id="1965070"/>
    <lineage>
        <taxon>Eukaryota</taxon>
        <taxon>Metazoa</taxon>
        <taxon>Ecdysozoa</taxon>
        <taxon>Arthropoda</taxon>
        <taxon>Chelicerata</taxon>
        <taxon>Arachnida</taxon>
        <taxon>Acari</taxon>
        <taxon>Acariformes</taxon>
        <taxon>Trombidiformes</taxon>
        <taxon>Prostigmata</taxon>
        <taxon>Anystina</taxon>
        <taxon>Parasitengona</taxon>
        <taxon>Trombidioidea</taxon>
        <taxon>Trombidiidae</taxon>
        <taxon>Dinothrombium</taxon>
    </lineage>
</organism>
<accession>A0A3S3PT37</accession>
<evidence type="ECO:0000313" key="1">
    <source>
        <dbReference type="EMBL" id="RWS07729.1"/>
    </source>
</evidence>
<evidence type="ECO:0000313" key="2">
    <source>
        <dbReference type="Proteomes" id="UP000285301"/>
    </source>
</evidence>
<dbReference type="EMBL" id="NCKU01003330">
    <property type="protein sequence ID" value="RWS07729.1"/>
    <property type="molecule type" value="Genomic_DNA"/>
</dbReference>
<keyword evidence="2" id="KW-1185">Reference proteome</keyword>
<name>A0A3S3PT37_9ACAR</name>
<dbReference type="Pfam" id="PF10300">
    <property type="entry name" value="Iml2-TPR_39"/>
    <property type="match status" value="1"/>
</dbReference>
<dbReference type="AlphaFoldDB" id="A0A3S3PT37"/>
<sequence>MNGSFDTNSEELSKTEFANFDYYNADDNASLARAFIEAKHCLDLFYSNEFDAAFATIEKHIDRSLYHCHGKSTLMSLYALLSLEKIEVEKAKAAIDVTLAFCNRMRRNNSVIENLSSLIWQTDFDKYTDCKYQLHAELIYAENLTVSAILTLLGDQHFVSLIKSAFRLRAANQAFKFCRDALELKSNWASSEIRMQFESGVYTGIGTFNLLLSLLPDRILSFLSLAGFSGNYQQAVKLLKQATALKDGLRYRMTANIINSFQLYISPLVAKCYHDRQWTQELINELKSKFPEAIFVLIFSARWSLKEGNIEKAIEEFHNCIALQDSWKQVHNLCRWDLVWAYAINSDWEKAAEQAKLLLETCTYSPALNAYQISVFKMLQMESEKNERFVDEVNESMKLVIKLKKRYSGKTIPPEKFACTRAQRYLDDSLEPITALLELFYVWNIFDCINDQSKIEFFVSRINERSNALRENEPREMVYDEIASLSLVKGVLMRNLGRIDEAIHCFESVVEIKRLIQNDTFLPHFAAAELGVTYFECGDYSKSLEWLKTARSTDRKFLYETALHVRVHAYMKKIKASE</sequence>
<dbReference type="InterPro" id="IPR019412">
    <property type="entry name" value="IML2/TPR_39"/>
</dbReference>
<dbReference type="SUPFAM" id="SSF48452">
    <property type="entry name" value="TPR-like"/>
    <property type="match status" value="1"/>
</dbReference>
<dbReference type="Proteomes" id="UP000285301">
    <property type="component" value="Unassembled WGS sequence"/>
</dbReference>
<protein>
    <submittedName>
        <fullName evidence="1">Tetratricopeptide repeat protein 39B-like protein</fullName>
    </submittedName>
</protein>
<dbReference type="OrthoDB" id="6421628at2759"/>
<dbReference type="PANTHER" id="PTHR31859">
    <property type="entry name" value="TETRATRICOPEPTIDE REPEAT PROTEIN 39 FAMILY MEMBER"/>
    <property type="match status" value="1"/>
</dbReference>
<gene>
    <name evidence="1" type="ORF">B4U79_10805</name>
</gene>
<proteinExistence type="predicted"/>
<dbReference type="Gene3D" id="1.25.40.10">
    <property type="entry name" value="Tetratricopeptide repeat domain"/>
    <property type="match status" value="2"/>
</dbReference>
<dbReference type="PANTHER" id="PTHR31859:SF9">
    <property type="entry name" value="TETRATRICOPEPTIDE REPEAT PROTEIN 39B"/>
    <property type="match status" value="1"/>
</dbReference>
<comment type="caution">
    <text evidence="1">The sequence shown here is derived from an EMBL/GenBank/DDBJ whole genome shotgun (WGS) entry which is preliminary data.</text>
</comment>
<reference evidence="1 2" key="1">
    <citation type="journal article" date="2018" name="Gigascience">
        <title>Genomes of trombidid mites reveal novel predicted allergens and laterally-transferred genes associated with secondary metabolism.</title>
        <authorList>
            <person name="Dong X."/>
            <person name="Chaisiri K."/>
            <person name="Xia D."/>
            <person name="Armstrong S.D."/>
            <person name="Fang Y."/>
            <person name="Donnelly M.J."/>
            <person name="Kadowaki T."/>
            <person name="McGarry J.W."/>
            <person name="Darby A.C."/>
            <person name="Makepeace B.L."/>
        </authorList>
    </citation>
    <scope>NUCLEOTIDE SEQUENCE [LARGE SCALE GENOMIC DNA]</scope>
    <source>
        <strain evidence="1">UoL-WK</strain>
    </source>
</reference>